<proteinExistence type="inferred from homology"/>
<dbReference type="GO" id="GO:1901678">
    <property type="term" value="P:iron coordination entity transport"/>
    <property type="evidence" value="ECO:0007669"/>
    <property type="project" value="UniProtKB-ARBA"/>
</dbReference>
<keyword evidence="4 5" id="KW-0732">Signal</keyword>
<dbReference type="Gene3D" id="3.40.50.1980">
    <property type="entry name" value="Nitrogenase molybdenum iron protein domain"/>
    <property type="match status" value="2"/>
</dbReference>
<comment type="caution">
    <text evidence="7">The sequence shown here is derived from an EMBL/GenBank/DDBJ whole genome shotgun (WGS) entry which is preliminary data.</text>
</comment>
<evidence type="ECO:0000259" key="6">
    <source>
        <dbReference type="PROSITE" id="PS50983"/>
    </source>
</evidence>
<gene>
    <name evidence="7" type="ORF">Ssi02_17910</name>
</gene>
<evidence type="ECO:0000256" key="2">
    <source>
        <dbReference type="ARBA" id="ARBA00008814"/>
    </source>
</evidence>
<name>A0A919V435_9ACTN</name>
<evidence type="ECO:0000313" key="7">
    <source>
        <dbReference type="EMBL" id="GII91560.1"/>
    </source>
</evidence>
<dbReference type="RefSeq" id="WP_204023242.1">
    <property type="nucleotide sequence ID" value="NZ_BOOW01000010.1"/>
</dbReference>
<feature type="signal peptide" evidence="5">
    <location>
        <begin position="1"/>
        <end position="28"/>
    </location>
</feature>
<dbReference type="PANTHER" id="PTHR30532">
    <property type="entry name" value="IRON III DICITRATE-BINDING PERIPLASMIC PROTEIN"/>
    <property type="match status" value="1"/>
</dbReference>
<dbReference type="CDD" id="cd01146">
    <property type="entry name" value="FhuD"/>
    <property type="match status" value="1"/>
</dbReference>
<dbReference type="SUPFAM" id="SSF53807">
    <property type="entry name" value="Helical backbone' metal receptor"/>
    <property type="match status" value="1"/>
</dbReference>
<dbReference type="InterPro" id="IPR051313">
    <property type="entry name" value="Bact_iron-sidero_bind"/>
</dbReference>
<accession>A0A919V435</accession>
<evidence type="ECO:0000256" key="3">
    <source>
        <dbReference type="ARBA" id="ARBA00022448"/>
    </source>
</evidence>
<evidence type="ECO:0000313" key="8">
    <source>
        <dbReference type="Proteomes" id="UP000606172"/>
    </source>
</evidence>
<dbReference type="Pfam" id="PF01497">
    <property type="entry name" value="Peripla_BP_2"/>
    <property type="match status" value="1"/>
</dbReference>
<dbReference type="PROSITE" id="PS50983">
    <property type="entry name" value="FE_B12_PBP"/>
    <property type="match status" value="1"/>
</dbReference>
<organism evidence="7 8">
    <name type="scientific">Sinosporangium siamense</name>
    <dbReference type="NCBI Taxonomy" id="1367973"/>
    <lineage>
        <taxon>Bacteria</taxon>
        <taxon>Bacillati</taxon>
        <taxon>Actinomycetota</taxon>
        <taxon>Actinomycetes</taxon>
        <taxon>Streptosporangiales</taxon>
        <taxon>Streptosporangiaceae</taxon>
        <taxon>Sinosporangium</taxon>
    </lineage>
</organism>
<dbReference type="Proteomes" id="UP000606172">
    <property type="component" value="Unassembled WGS sequence"/>
</dbReference>
<comment type="similarity">
    <text evidence="2">Belongs to the bacterial solute-binding protein 8 family.</text>
</comment>
<dbReference type="EMBL" id="BOOW01000010">
    <property type="protein sequence ID" value="GII91560.1"/>
    <property type="molecule type" value="Genomic_DNA"/>
</dbReference>
<evidence type="ECO:0000256" key="5">
    <source>
        <dbReference type="SAM" id="SignalP"/>
    </source>
</evidence>
<protein>
    <submittedName>
        <fullName evidence="7">Iron ABC transporter substrate-binding protein</fullName>
    </submittedName>
</protein>
<keyword evidence="3" id="KW-0813">Transport</keyword>
<keyword evidence="8" id="KW-1185">Reference proteome</keyword>
<evidence type="ECO:0000256" key="1">
    <source>
        <dbReference type="ARBA" id="ARBA00004196"/>
    </source>
</evidence>
<reference evidence="7" key="1">
    <citation type="submission" date="2021-01" db="EMBL/GenBank/DDBJ databases">
        <title>Whole genome shotgun sequence of Sinosporangium siamense NBRC 109515.</title>
        <authorList>
            <person name="Komaki H."/>
            <person name="Tamura T."/>
        </authorList>
    </citation>
    <scope>NUCLEOTIDE SEQUENCE</scope>
    <source>
        <strain evidence="7">NBRC 109515</strain>
    </source>
</reference>
<feature type="domain" description="Fe/B12 periplasmic-binding" evidence="6">
    <location>
        <begin position="68"/>
        <end position="347"/>
    </location>
</feature>
<sequence>MLAAVRSRSRVVFAAVAALAALSLTACAGEAKETSSSASNAPAAAGGAFPVTIPTAHGDVVIQKKPERIVAWGWSAQDAVLALGVMPVAMPTFKYGGNAEGILPWTADKIKELGGTPPTLLTTNESFDLPIEEIIAAKPDLVLAPYSAITKEEHDKLNQLAPTVSYPQKPWQSSWQEQIDIVGKALGKTTEAKALHDQTVDKINKLGAAHPVLKGKTFLYGASNVADQLNVYRAVDPRVDLVAQLGMTVSPSVKELDAKPDEGTFYYQLSFENLSKIKADLLIMYFSTQKDADAFLKDPLVASLPLIKEKRLAPIVGESYVMASSAPTVLAIPWMLDKYVPELAAVAEKAGA</sequence>
<dbReference type="InterPro" id="IPR002491">
    <property type="entry name" value="ABC_transptr_periplasmic_BD"/>
</dbReference>
<dbReference type="PROSITE" id="PS51257">
    <property type="entry name" value="PROKAR_LIPOPROTEIN"/>
    <property type="match status" value="1"/>
</dbReference>
<dbReference type="GO" id="GO:0030288">
    <property type="term" value="C:outer membrane-bounded periplasmic space"/>
    <property type="evidence" value="ECO:0007669"/>
    <property type="project" value="TreeGrafter"/>
</dbReference>
<dbReference type="PANTHER" id="PTHR30532:SF24">
    <property type="entry name" value="FERRIC ENTEROBACTIN-BINDING PERIPLASMIC PROTEIN FEPB"/>
    <property type="match status" value="1"/>
</dbReference>
<evidence type="ECO:0000256" key="4">
    <source>
        <dbReference type="ARBA" id="ARBA00022729"/>
    </source>
</evidence>
<feature type="chain" id="PRO_5039730498" evidence="5">
    <location>
        <begin position="29"/>
        <end position="352"/>
    </location>
</feature>
<dbReference type="AlphaFoldDB" id="A0A919V435"/>
<comment type="subcellular location">
    <subcellularLocation>
        <location evidence="1">Cell envelope</location>
    </subcellularLocation>
</comment>